<organism evidence="1 2">
    <name type="scientific">Caballeronia pedi</name>
    <dbReference type="NCBI Taxonomy" id="1777141"/>
    <lineage>
        <taxon>Bacteria</taxon>
        <taxon>Pseudomonadati</taxon>
        <taxon>Pseudomonadota</taxon>
        <taxon>Betaproteobacteria</taxon>
        <taxon>Burkholderiales</taxon>
        <taxon>Burkholderiaceae</taxon>
        <taxon>Caballeronia</taxon>
    </lineage>
</organism>
<name>A0A157ZYX8_9BURK</name>
<evidence type="ECO:0000313" key="2">
    <source>
        <dbReference type="Proteomes" id="UP000054911"/>
    </source>
</evidence>
<dbReference type="AlphaFoldDB" id="A0A157ZYX8"/>
<reference evidence="1" key="1">
    <citation type="submission" date="2016-01" db="EMBL/GenBank/DDBJ databases">
        <authorList>
            <person name="Peeters C."/>
        </authorList>
    </citation>
    <scope>NUCLEOTIDE SEQUENCE [LARGE SCALE GENOMIC DNA]</scope>
    <source>
        <strain evidence="1">LMG 29323</strain>
    </source>
</reference>
<evidence type="ECO:0000313" key="1">
    <source>
        <dbReference type="EMBL" id="SAK50741.1"/>
    </source>
</evidence>
<proteinExistence type="predicted"/>
<protein>
    <submittedName>
        <fullName evidence="1">Uncharacterized protein</fullName>
    </submittedName>
</protein>
<gene>
    <name evidence="1" type="ORF">AWB80_01510</name>
</gene>
<dbReference type="STRING" id="1777141.AWB80_01510"/>
<keyword evidence="2" id="KW-1185">Reference proteome</keyword>
<accession>A0A157ZYX8</accession>
<sequence>MANQISMEEFNESVAKAIEEKGRERVSLALRAINLPTKGRYRDDLEFSATTKRELERRYIEVRKERSGHDLPDCVFQEDAEVFVSTLQQYAQSMDKIAAIVPDKQKRRVELLMSISKQTIRLAETLEQLDGDALGWLMAILDQSGELKNDPQKAVTYAREGRRELMTLLPRASNAAVEAANTLPPHDFQLSDPKFTVALSVERLFYDNVMLDLFVPSKSGFAYKCLTEVFALAKYDDGDPSYWIKKVREHETSLTAWIDEQRRR</sequence>
<dbReference type="EMBL" id="FCOE02000004">
    <property type="protein sequence ID" value="SAK50741.1"/>
    <property type="molecule type" value="Genomic_DNA"/>
</dbReference>
<dbReference type="RefSeq" id="WP_061174054.1">
    <property type="nucleotide sequence ID" value="NZ_FCOE02000004.1"/>
</dbReference>
<dbReference type="Proteomes" id="UP000054911">
    <property type="component" value="Unassembled WGS sequence"/>
</dbReference>
<comment type="caution">
    <text evidence="1">The sequence shown here is derived from an EMBL/GenBank/DDBJ whole genome shotgun (WGS) entry which is preliminary data.</text>
</comment>